<evidence type="ECO:0000256" key="2">
    <source>
        <dbReference type="ARBA" id="ARBA00022908"/>
    </source>
</evidence>
<organism evidence="6 7">
    <name type="scientific">Roseovarius pacificus</name>
    <dbReference type="NCBI Taxonomy" id="337701"/>
    <lineage>
        <taxon>Bacteria</taxon>
        <taxon>Pseudomonadati</taxon>
        <taxon>Pseudomonadota</taxon>
        <taxon>Alphaproteobacteria</taxon>
        <taxon>Rhodobacterales</taxon>
        <taxon>Roseobacteraceae</taxon>
        <taxon>Roseovarius</taxon>
    </lineage>
</organism>
<dbReference type="PANTHER" id="PTHR30349:SF64">
    <property type="entry name" value="PROPHAGE INTEGRASE INTD-RELATED"/>
    <property type="match status" value="1"/>
</dbReference>
<dbReference type="STRING" id="337701.SAMN05444398_1011048"/>
<dbReference type="CDD" id="cd01189">
    <property type="entry name" value="INT_ICEBs1_C_like"/>
    <property type="match status" value="1"/>
</dbReference>
<dbReference type="Pfam" id="PF00589">
    <property type="entry name" value="Phage_integrase"/>
    <property type="match status" value="1"/>
</dbReference>
<dbReference type="GO" id="GO:0015074">
    <property type="term" value="P:DNA integration"/>
    <property type="evidence" value="ECO:0007669"/>
    <property type="project" value="UniProtKB-KW"/>
</dbReference>
<evidence type="ECO:0000256" key="4">
    <source>
        <dbReference type="ARBA" id="ARBA00023172"/>
    </source>
</evidence>
<evidence type="ECO:0000313" key="6">
    <source>
        <dbReference type="EMBL" id="SHL22101.1"/>
    </source>
</evidence>
<keyword evidence="4" id="KW-0233">DNA recombination</keyword>
<dbReference type="PROSITE" id="PS51898">
    <property type="entry name" value="TYR_RECOMBINASE"/>
    <property type="match status" value="1"/>
</dbReference>
<dbReference type="Proteomes" id="UP000183974">
    <property type="component" value="Unassembled WGS sequence"/>
</dbReference>
<dbReference type="GO" id="GO:0003677">
    <property type="term" value="F:DNA binding"/>
    <property type="evidence" value="ECO:0007669"/>
    <property type="project" value="UniProtKB-KW"/>
</dbReference>
<protein>
    <submittedName>
        <fullName evidence="6">Site-specific recombinase XerD</fullName>
    </submittedName>
</protein>
<dbReference type="RefSeq" id="WP_073033467.1">
    <property type="nucleotide sequence ID" value="NZ_BMLR01000001.1"/>
</dbReference>
<dbReference type="AlphaFoldDB" id="A0A1M6YUX2"/>
<evidence type="ECO:0000313" key="7">
    <source>
        <dbReference type="Proteomes" id="UP000183974"/>
    </source>
</evidence>
<evidence type="ECO:0000256" key="1">
    <source>
        <dbReference type="ARBA" id="ARBA00008857"/>
    </source>
</evidence>
<sequence>MAYVTEKLVPTKGGKKKKKYLSKWKEGEKWREKSFDMKRDAKSHAAEMAQLHETQELTALEVKQLGSRAFRDLAADFITDLKTPRIDRDAREPITIRGYESLLEEHILPHLEFKGGATANGVDRHALKYLVEAMYAKGATYDRTNKALKLTRQILKYAVREEVRSVPVPEMVLEKPASVRAEEQDKAEEVYTPDQVYTLLRAADSLAEDRHAGTRRAWVTYRPLAYFLAETGARISEARAFPACDFDATKGVVRIRQTADENGRIKRPKSLAGRRDIPLSAALRVVMEKHLEKAPHELAFASEEGTPRSIGNLHNRMLKKWIARANELTAGGEDSRLTPVENWGFHAIRHAYASRLIAAGANLKQLQVYMGHHDPAFTMREYGHLFPDDAAAVLEKMAL</sequence>
<evidence type="ECO:0000259" key="5">
    <source>
        <dbReference type="PROSITE" id="PS51898"/>
    </source>
</evidence>
<dbReference type="Gene3D" id="1.10.443.10">
    <property type="entry name" value="Intergrase catalytic core"/>
    <property type="match status" value="1"/>
</dbReference>
<proteinExistence type="inferred from homology"/>
<dbReference type="InterPro" id="IPR002104">
    <property type="entry name" value="Integrase_catalytic"/>
</dbReference>
<dbReference type="InterPro" id="IPR010998">
    <property type="entry name" value="Integrase_recombinase_N"/>
</dbReference>
<dbReference type="InterPro" id="IPR011010">
    <property type="entry name" value="DNA_brk_join_enz"/>
</dbReference>
<dbReference type="EMBL" id="FRBR01000001">
    <property type="protein sequence ID" value="SHL22101.1"/>
    <property type="molecule type" value="Genomic_DNA"/>
</dbReference>
<dbReference type="GO" id="GO:0006310">
    <property type="term" value="P:DNA recombination"/>
    <property type="evidence" value="ECO:0007669"/>
    <property type="project" value="UniProtKB-KW"/>
</dbReference>
<dbReference type="PANTHER" id="PTHR30349">
    <property type="entry name" value="PHAGE INTEGRASE-RELATED"/>
    <property type="match status" value="1"/>
</dbReference>
<keyword evidence="3" id="KW-0238">DNA-binding</keyword>
<dbReference type="Gene3D" id="1.10.150.130">
    <property type="match status" value="1"/>
</dbReference>
<name>A0A1M6YUX2_9RHOB</name>
<keyword evidence="7" id="KW-1185">Reference proteome</keyword>
<keyword evidence="2" id="KW-0229">DNA integration</keyword>
<evidence type="ECO:0000256" key="3">
    <source>
        <dbReference type="ARBA" id="ARBA00023125"/>
    </source>
</evidence>
<feature type="domain" description="Tyr recombinase" evidence="5">
    <location>
        <begin position="186"/>
        <end position="395"/>
    </location>
</feature>
<accession>A0A1M6YUX2</accession>
<dbReference type="InterPro" id="IPR050090">
    <property type="entry name" value="Tyrosine_recombinase_XerCD"/>
</dbReference>
<gene>
    <name evidence="6" type="ORF">SAMN05444398_1011048</name>
</gene>
<reference evidence="6 7" key="1">
    <citation type="submission" date="2016-11" db="EMBL/GenBank/DDBJ databases">
        <authorList>
            <person name="Jaros S."/>
            <person name="Januszkiewicz K."/>
            <person name="Wedrychowicz H."/>
        </authorList>
    </citation>
    <scope>NUCLEOTIDE SEQUENCE [LARGE SCALE GENOMIC DNA]</scope>
    <source>
        <strain evidence="6 7">DSM 29589</strain>
    </source>
</reference>
<dbReference type="SUPFAM" id="SSF56349">
    <property type="entry name" value="DNA breaking-rejoining enzymes"/>
    <property type="match status" value="1"/>
</dbReference>
<dbReference type="OrthoDB" id="9785687at2"/>
<comment type="similarity">
    <text evidence="1">Belongs to the 'phage' integrase family.</text>
</comment>
<dbReference type="InterPro" id="IPR013762">
    <property type="entry name" value="Integrase-like_cat_sf"/>
</dbReference>